<keyword evidence="2" id="KW-1185">Reference proteome</keyword>
<name>A0A8X6QDU3_NEPPI</name>
<sequence length="71" mass="8037">MRDGPLTGEEIHIMELASSNDVEIIPQLEYHFFESSGLSSKDDETKNEYTSSLICQTLIKFSVEVILLCLQ</sequence>
<protein>
    <submittedName>
        <fullName evidence="1">Uncharacterized protein</fullName>
    </submittedName>
</protein>
<accession>A0A8X6QDU3</accession>
<evidence type="ECO:0000313" key="1">
    <source>
        <dbReference type="EMBL" id="GFU16618.1"/>
    </source>
</evidence>
<gene>
    <name evidence="1" type="ORF">NPIL_407771</name>
</gene>
<reference evidence="1" key="1">
    <citation type="submission" date="2020-08" db="EMBL/GenBank/DDBJ databases">
        <title>Multicomponent nature underlies the extraordinary mechanical properties of spider dragline silk.</title>
        <authorList>
            <person name="Kono N."/>
            <person name="Nakamura H."/>
            <person name="Mori M."/>
            <person name="Yoshida Y."/>
            <person name="Ohtoshi R."/>
            <person name="Malay A.D."/>
            <person name="Moran D.A.P."/>
            <person name="Tomita M."/>
            <person name="Numata K."/>
            <person name="Arakawa K."/>
        </authorList>
    </citation>
    <scope>NUCLEOTIDE SEQUENCE</scope>
</reference>
<dbReference type="EMBL" id="BMAW01079758">
    <property type="protein sequence ID" value="GFU16618.1"/>
    <property type="molecule type" value="Genomic_DNA"/>
</dbReference>
<feature type="non-terminal residue" evidence="1">
    <location>
        <position position="71"/>
    </location>
</feature>
<dbReference type="AlphaFoldDB" id="A0A8X6QDU3"/>
<evidence type="ECO:0000313" key="2">
    <source>
        <dbReference type="Proteomes" id="UP000887013"/>
    </source>
</evidence>
<proteinExistence type="predicted"/>
<organism evidence="1 2">
    <name type="scientific">Nephila pilipes</name>
    <name type="common">Giant wood spider</name>
    <name type="synonym">Nephila maculata</name>
    <dbReference type="NCBI Taxonomy" id="299642"/>
    <lineage>
        <taxon>Eukaryota</taxon>
        <taxon>Metazoa</taxon>
        <taxon>Ecdysozoa</taxon>
        <taxon>Arthropoda</taxon>
        <taxon>Chelicerata</taxon>
        <taxon>Arachnida</taxon>
        <taxon>Araneae</taxon>
        <taxon>Araneomorphae</taxon>
        <taxon>Entelegynae</taxon>
        <taxon>Araneoidea</taxon>
        <taxon>Nephilidae</taxon>
        <taxon>Nephila</taxon>
    </lineage>
</organism>
<comment type="caution">
    <text evidence="1">The sequence shown here is derived from an EMBL/GenBank/DDBJ whole genome shotgun (WGS) entry which is preliminary data.</text>
</comment>
<dbReference type="Proteomes" id="UP000887013">
    <property type="component" value="Unassembled WGS sequence"/>
</dbReference>